<dbReference type="RefSeq" id="WP_377093601.1">
    <property type="nucleotide sequence ID" value="NZ_JBHSJM010000001.1"/>
</dbReference>
<dbReference type="InterPro" id="IPR018060">
    <property type="entry name" value="HTH_AraC"/>
</dbReference>
<dbReference type="InterPro" id="IPR003313">
    <property type="entry name" value="AraC-bd"/>
</dbReference>
<dbReference type="PANTHER" id="PTHR43280:SF2">
    <property type="entry name" value="HTH-TYPE TRANSCRIPTIONAL REGULATOR EXSA"/>
    <property type="match status" value="1"/>
</dbReference>
<evidence type="ECO:0000256" key="3">
    <source>
        <dbReference type="ARBA" id="ARBA00023163"/>
    </source>
</evidence>
<dbReference type="Pfam" id="PF02311">
    <property type="entry name" value="AraC_binding"/>
    <property type="match status" value="1"/>
</dbReference>
<protein>
    <submittedName>
        <fullName evidence="5">AraC family transcriptional regulator</fullName>
    </submittedName>
</protein>
<dbReference type="SUPFAM" id="SSF46689">
    <property type="entry name" value="Homeodomain-like"/>
    <property type="match status" value="2"/>
</dbReference>
<keyword evidence="6" id="KW-1185">Reference proteome</keyword>
<keyword evidence="2" id="KW-0238">DNA-binding</keyword>
<dbReference type="PANTHER" id="PTHR43280">
    <property type="entry name" value="ARAC-FAMILY TRANSCRIPTIONAL REGULATOR"/>
    <property type="match status" value="1"/>
</dbReference>
<dbReference type="SMART" id="SM00342">
    <property type="entry name" value="HTH_ARAC"/>
    <property type="match status" value="1"/>
</dbReference>
<evidence type="ECO:0000256" key="1">
    <source>
        <dbReference type="ARBA" id="ARBA00023015"/>
    </source>
</evidence>
<name>A0ABW5E5N9_9BACT</name>
<dbReference type="Pfam" id="PF12833">
    <property type="entry name" value="HTH_18"/>
    <property type="match status" value="1"/>
</dbReference>
<keyword evidence="1" id="KW-0805">Transcription regulation</keyword>
<dbReference type="Proteomes" id="UP001597297">
    <property type="component" value="Unassembled WGS sequence"/>
</dbReference>
<sequence length="292" mass="33025">MDSSNGAQQTIDDFRDFGQGAHIDVVRAALDDNREWLLKAPVCKTLSHHNILHVAVMKAGEGLSVSRAEQSGTFMFACTKGQGMVLADGRWKRVKAGEACLLPPFVGNAFKAIEGKEWEFCWVRYIESKETKPIVSEISPVRGEFDGWALKHAILGLHAECEGPNSAAMSHLWTELIHQYVLSFAQPHESDDRMWKVWNVVEQHLDKDWTLADLAQLACVSEEHLRRLCNKQLGRSPIQHLTFLRMQRASNQLSTTNAKIENIAKSVGYSSAFHFSNVFRKWVGCRPSEHRR</sequence>
<evidence type="ECO:0000313" key="6">
    <source>
        <dbReference type="Proteomes" id="UP001597297"/>
    </source>
</evidence>
<dbReference type="InterPro" id="IPR009057">
    <property type="entry name" value="Homeodomain-like_sf"/>
</dbReference>
<comment type="caution">
    <text evidence="5">The sequence shown here is derived from an EMBL/GenBank/DDBJ whole genome shotgun (WGS) entry which is preliminary data.</text>
</comment>
<feature type="domain" description="HTH araC/xylS-type" evidence="4">
    <location>
        <begin position="195"/>
        <end position="292"/>
    </location>
</feature>
<dbReference type="PROSITE" id="PS01124">
    <property type="entry name" value="HTH_ARAC_FAMILY_2"/>
    <property type="match status" value="1"/>
</dbReference>
<evidence type="ECO:0000313" key="5">
    <source>
        <dbReference type="EMBL" id="MFD2277677.1"/>
    </source>
</evidence>
<evidence type="ECO:0000256" key="2">
    <source>
        <dbReference type="ARBA" id="ARBA00023125"/>
    </source>
</evidence>
<proteinExistence type="predicted"/>
<organism evidence="5 6">
    <name type="scientific">Rubritalea spongiae</name>
    <dbReference type="NCBI Taxonomy" id="430797"/>
    <lineage>
        <taxon>Bacteria</taxon>
        <taxon>Pseudomonadati</taxon>
        <taxon>Verrucomicrobiota</taxon>
        <taxon>Verrucomicrobiia</taxon>
        <taxon>Verrucomicrobiales</taxon>
        <taxon>Rubritaleaceae</taxon>
        <taxon>Rubritalea</taxon>
    </lineage>
</organism>
<dbReference type="InterPro" id="IPR020449">
    <property type="entry name" value="Tscrpt_reg_AraC-type_HTH"/>
</dbReference>
<keyword evidence="3" id="KW-0804">Transcription</keyword>
<accession>A0ABW5E5N9</accession>
<dbReference type="SUPFAM" id="SSF51215">
    <property type="entry name" value="Regulatory protein AraC"/>
    <property type="match status" value="1"/>
</dbReference>
<dbReference type="Gene3D" id="2.60.120.10">
    <property type="entry name" value="Jelly Rolls"/>
    <property type="match status" value="1"/>
</dbReference>
<dbReference type="Gene3D" id="1.10.10.60">
    <property type="entry name" value="Homeodomain-like"/>
    <property type="match status" value="1"/>
</dbReference>
<reference evidence="6" key="1">
    <citation type="journal article" date="2019" name="Int. J. Syst. Evol. Microbiol.">
        <title>The Global Catalogue of Microorganisms (GCM) 10K type strain sequencing project: providing services to taxonomists for standard genome sequencing and annotation.</title>
        <authorList>
            <consortium name="The Broad Institute Genomics Platform"/>
            <consortium name="The Broad Institute Genome Sequencing Center for Infectious Disease"/>
            <person name="Wu L."/>
            <person name="Ma J."/>
        </authorList>
    </citation>
    <scope>NUCLEOTIDE SEQUENCE [LARGE SCALE GENOMIC DNA]</scope>
    <source>
        <strain evidence="6">JCM 16545</strain>
    </source>
</reference>
<evidence type="ECO:0000259" key="4">
    <source>
        <dbReference type="PROSITE" id="PS01124"/>
    </source>
</evidence>
<dbReference type="PRINTS" id="PR00032">
    <property type="entry name" value="HTHARAC"/>
</dbReference>
<dbReference type="InterPro" id="IPR037923">
    <property type="entry name" value="HTH-like"/>
</dbReference>
<dbReference type="EMBL" id="JBHUJC010000043">
    <property type="protein sequence ID" value="MFD2277677.1"/>
    <property type="molecule type" value="Genomic_DNA"/>
</dbReference>
<dbReference type="InterPro" id="IPR014710">
    <property type="entry name" value="RmlC-like_jellyroll"/>
</dbReference>
<gene>
    <name evidence="5" type="ORF">ACFSQZ_14510</name>
</gene>